<keyword evidence="5" id="KW-1185">Reference proteome</keyword>
<evidence type="ECO:0000313" key="4">
    <source>
        <dbReference type="EMBL" id="MEQ2175190.1"/>
    </source>
</evidence>
<evidence type="ECO:0000313" key="5">
    <source>
        <dbReference type="Proteomes" id="UP001476798"/>
    </source>
</evidence>
<dbReference type="PANTHER" id="PTHR44314">
    <property type="entry name" value="CILIA- AND FLAGELLA-ASSOCIATED PROTEIN 70"/>
    <property type="match status" value="1"/>
</dbReference>
<reference evidence="4 5" key="1">
    <citation type="submission" date="2021-06" db="EMBL/GenBank/DDBJ databases">
        <authorList>
            <person name="Palmer J.M."/>
        </authorList>
    </citation>
    <scope>NUCLEOTIDE SEQUENCE [LARGE SCALE GENOMIC DNA]</scope>
    <source>
        <strain evidence="4 5">GA_2019</strain>
        <tissue evidence="4">Muscle</tissue>
    </source>
</reference>
<dbReference type="InterPro" id="IPR011990">
    <property type="entry name" value="TPR-like_helical_dom_sf"/>
</dbReference>
<evidence type="ECO:0000256" key="1">
    <source>
        <dbReference type="ARBA" id="ARBA00022737"/>
    </source>
</evidence>
<evidence type="ECO:0000256" key="2">
    <source>
        <dbReference type="ARBA" id="ARBA00022803"/>
    </source>
</evidence>
<accession>A0ABV0NUV7</accession>
<gene>
    <name evidence="4" type="ORF">GOODEAATRI_015534</name>
</gene>
<evidence type="ECO:0000256" key="3">
    <source>
        <dbReference type="SAM" id="Phobius"/>
    </source>
</evidence>
<keyword evidence="3" id="KW-1133">Transmembrane helix</keyword>
<keyword evidence="3" id="KW-0812">Transmembrane</keyword>
<comment type="caution">
    <text evidence="4">The sequence shown here is derived from an EMBL/GenBank/DDBJ whole genome shotgun (WGS) entry which is preliminary data.</text>
</comment>
<evidence type="ECO:0008006" key="6">
    <source>
        <dbReference type="Google" id="ProtNLM"/>
    </source>
</evidence>
<dbReference type="Pfam" id="PF13181">
    <property type="entry name" value="TPR_8"/>
    <property type="match status" value="2"/>
</dbReference>
<protein>
    <recommendedName>
        <fullName evidence="6">Tetratricopeptide repeat protein</fullName>
    </recommendedName>
</protein>
<dbReference type="EMBL" id="JAHRIO010051128">
    <property type="protein sequence ID" value="MEQ2175190.1"/>
    <property type="molecule type" value="Genomic_DNA"/>
</dbReference>
<feature type="non-terminal residue" evidence="4">
    <location>
        <position position="1"/>
    </location>
</feature>
<keyword evidence="1" id="KW-0677">Repeat</keyword>
<proteinExistence type="predicted"/>
<dbReference type="SUPFAM" id="SSF48452">
    <property type="entry name" value="TPR-like"/>
    <property type="match status" value="1"/>
</dbReference>
<name>A0ABV0NUV7_9TELE</name>
<dbReference type="PANTHER" id="PTHR44314:SF1">
    <property type="entry name" value="CILIA- AND FLAGELLA-ASSOCIATED PROTEIN 70"/>
    <property type="match status" value="1"/>
</dbReference>
<feature type="transmembrane region" description="Helical" evidence="3">
    <location>
        <begin position="68"/>
        <end position="87"/>
    </location>
</feature>
<organism evidence="4 5">
    <name type="scientific">Goodea atripinnis</name>
    <dbReference type="NCBI Taxonomy" id="208336"/>
    <lineage>
        <taxon>Eukaryota</taxon>
        <taxon>Metazoa</taxon>
        <taxon>Chordata</taxon>
        <taxon>Craniata</taxon>
        <taxon>Vertebrata</taxon>
        <taxon>Euteleostomi</taxon>
        <taxon>Actinopterygii</taxon>
        <taxon>Neopterygii</taxon>
        <taxon>Teleostei</taxon>
        <taxon>Neoteleostei</taxon>
        <taxon>Acanthomorphata</taxon>
        <taxon>Ovalentaria</taxon>
        <taxon>Atherinomorphae</taxon>
        <taxon>Cyprinodontiformes</taxon>
        <taxon>Goodeidae</taxon>
        <taxon>Goodea</taxon>
    </lineage>
</organism>
<dbReference type="InterPro" id="IPR019734">
    <property type="entry name" value="TPR_rpt"/>
</dbReference>
<keyword evidence="3" id="KW-0472">Membrane</keyword>
<dbReference type="InterPro" id="IPR052628">
    <property type="entry name" value="CFAP70"/>
</dbReference>
<sequence length="120" mass="14329">YHWFWLGNWLLTSVFGYLQLVVRHPDDPLHRFEWGSLYMLMGDYVKAKECYHDAVSTQQTHQTRLEMLYMYCSLMMCGVVAVMFERYKEAQTFLERATSIDPPSVEAWTLLGQFRIRIPH</sequence>
<keyword evidence="2" id="KW-0802">TPR repeat</keyword>
<dbReference type="Gene3D" id="1.25.40.10">
    <property type="entry name" value="Tetratricopeptide repeat domain"/>
    <property type="match status" value="1"/>
</dbReference>
<dbReference type="Proteomes" id="UP001476798">
    <property type="component" value="Unassembled WGS sequence"/>
</dbReference>